<reference evidence="3 4" key="1">
    <citation type="submission" date="2016-10" db="EMBL/GenBank/DDBJ databases">
        <authorList>
            <person name="Varghese N."/>
            <person name="Submissions S."/>
        </authorList>
    </citation>
    <scope>NUCLEOTIDE SEQUENCE [LARGE SCALE GENOMIC DNA]</scope>
    <source>
        <strain evidence="4">YIM D21,KCTC 23444,ACCC 10710</strain>
    </source>
</reference>
<dbReference type="Pfam" id="PF18920">
    <property type="entry name" value="DUF5671"/>
    <property type="match status" value="1"/>
</dbReference>
<feature type="transmembrane region" description="Helical" evidence="1">
    <location>
        <begin position="66"/>
        <end position="94"/>
    </location>
</feature>
<organism evidence="3 4">
    <name type="scientific">Roseivivax sediminis</name>
    <dbReference type="NCBI Taxonomy" id="936889"/>
    <lineage>
        <taxon>Bacteria</taxon>
        <taxon>Pseudomonadati</taxon>
        <taxon>Pseudomonadota</taxon>
        <taxon>Alphaproteobacteria</taxon>
        <taxon>Rhodobacterales</taxon>
        <taxon>Roseobacteraceae</taxon>
        <taxon>Roseivivax</taxon>
    </lineage>
</organism>
<keyword evidence="1" id="KW-0472">Membrane</keyword>
<evidence type="ECO:0000259" key="2">
    <source>
        <dbReference type="Pfam" id="PF18920"/>
    </source>
</evidence>
<keyword evidence="1" id="KW-0812">Transmembrane</keyword>
<keyword evidence="1" id="KW-1133">Transmembrane helix</keyword>
<evidence type="ECO:0000313" key="3">
    <source>
        <dbReference type="EMBL" id="SFE62116.1"/>
    </source>
</evidence>
<feature type="transmembrane region" description="Helical" evidence="1">
    <location>
        <begin position="153"/>
        <end position="175"/>
    </location>
</feature>
<accession>A0A1I2C0Z7</accession>
<dbReference type="AlphaFoldDB" id="A0A1I2C0Z7"/>
<evidence type="ECO:0000256" key="1">
    <source>
        <dbReference type="SAM" id="Phobius"/>
    </source>
</evidence>
<evidence type="ECO:0000313" key="4">
    <source>
        <dbReference type="Proteomes" id="UP000325289"/>
    </source>
</evidence>
<dbReference type="OrthoDB" id="529444at2"/>
<name>A0A1I2C0Z7_9RHOB</name>
<dbReference type="EMBL" id="FOMS01000012">
    <property type="protein sequence ID" value="SFE62116.1"/>
    <property type="molecule type" value="Genomic_DNA"/>
</dbReference>
<feature type="domain" description="DUF5671" evidence="2">
    <location>
        <begin position="65"/>
        <end position="199"/>
    </location>
</feature>
<sequence length="211" mass="22484">MRASQRLTAFVAEALRAGHSHTEVAGALTAAGWSRGEANKALADWAEGPFPIPVPRPRPAVSAREAFVYGLMFVALAVSVIQGLSLGFEVIDLWLDPPPEDRPDYVRRALHREIASVIVFFPIFLVLNARVARAARADGLVRRSAVRDWLAHIAMFVAALTVVIDLVSVLAASLGGGADPAFLVKSALVAVVAAAVFVYFRGFTRDPGAAS</sequence>
<protein>
    <recommendedName>
        <fullName evidence="2">DUF5671 domain-containing protein</fullName>
    </recommendedName>
</protein>
<dbReference type="RefSeq" id="WP_149757399.1">
    <property type="nucleotide sequence ID" value="NZ_FOMS01000012.1"/>
</dbReference>
<feature type="transmembrane region" description="Helical" evidence="1">
    <location>
        <begin position="181"/>
        <end position="200"/>
    </location>
</feature>
<keyword evidence="4" id="KW-1185">Reference proteome</keyword>
<dbReference type="InterPro" id="IPR043728">
    <property type="entry name" value="DUF5671"/>
</dbReference>
<proteinExistence type="predicted"/>
<dbReference type="Proteomes" id="UP000325289">
    <property type="component" value="Unassembled WGS sequence"/>
</dbReference>
<gene>
    <name evidence="3" type="ORF">SAMN04515678_11271</name>
</gene>
<feature type="transmembrane region" description="Helical" evidence="1">
    <location>
        <begin position="114"/>
        <end position="132"/>
    </location>
</feature>